<dbReference type="EMBL" id="JAYWIO010000008">
    <property type="protein sequence ID" value="KAK7244467.1"/>
    <property type="molecule type" value="Genomic_DNA"/>
</dbReference>
<name>A0AAN9E3D4_CROPI</name>
<evidence type="ECO:0000313" key="2">
    <source>
        <dbReference type="Proteomes" id="UP001372338"/>
    </source>
</evidence>
<keyword evidence="2" id="KW-1185">Reference proteome</keyword>
<accession>A0AAN9E3D4</accession>
<comment type="caution">
    <text evidence="1">The sequence shown here is derived from an EMBL/GenBank/DDBJ whole genome shotgun (WGS) entry which is preliminary data.</text>
</comment>
<proteinExistence type="predicted"/>
<protein>
    <submittedName>
        <fullName evidence="1">Uncharacterized protein</fullName>
    </submittedName>
</protein>
<dbReference type="Proteomes" id="UP001372338">
    <property type="component" value="Unassembled WGS sequence"/>
</dbReference>
<reference evidence="1 2" key="1">
    <citation type="submission" date="2024-01" db="EMBL/GenBank/DDBJ databases">
        <title>The genomes of 5 underutilized Papilionoideae crops provide insights into root nodulation and disease resistanc.</title>
        <authorList>
            <person name="Yuan L."/>
        </authorList>
    </citation>
    <scope>NUCLEOTIDE SEQUENCE [LARGE SCALE GENOMIC DNA]</scope>
    <source>
        <strain evidence="1">ZHUSHIDOU_FW_LH</strain>
        <tissue evidence="1">Leaf</tissue>
    </source>
</reference>
<organism evidence="1 2">
    <name type="scientific">Crotalaria pallida</name>
    <name type="common">Smooth rattlebox</name>
    <name type="synonym">Crotalaria striata</name>
    <dbReference type="NCBI Taxonomy" id="3830"/>
    <lineage>
        <taxon>Eukaryota</taxon>
        <taxon>Viridiplantae</taxon>
        <taxon>Streptophyta</taxon>
        <taxon>Embryophyta</taxon>
        <taxon>Tracheophyta</taxon>
        <taxon>Spermatophyta</taxon>
        <taxon>Magnoliopsida</taxon>
        <taxon>eudicotyledons</taxon>
        <taxon>Gunneridae</taxon>
        <taxon>Pentapetalae</taxon>
        <taxon>rosids</taxon>
        <taxon>fabids</taxon>
        <taxon>Fabales</taxon>
        <taxon>Fabaceae</taxon>
        <taxon>Papilionoideae</taxon>
        <taxon>50 kb inversion clade</taxon>
        <taxon>genistoids sensu lato</taxon>
        <taxon>core genistoids</taxon>
        <taxon>Crotalarieae</taxon>
        <taxon>Crotalaria</taxon>
    </lineage>
</organism>
<sequence length="98" mass="11453">MIQKENRDSSMLENILDLRNTLSNIQTMEFLKDKEISTTSQETISRNPNPTLRVIFYPIDQEHSQNNEEHLFNQIRLIFEKLPSPVQGPRIAATKRVT</sequence>
<evidence type="ECO:0000313" key="1">
    <source>
        <dbReference type="EMBL" id="KAK7244467.1"/>
    </source>
</evidence>
<gene>
    <name evidence="1" type="ORF">RIF29_39289</name>
</gene>
<dbReference type="AlphaFoldDB" id="A0AAN9E3D4"/>